<dbReference type="Pfam" id="PF01734">
    <property type="entry name" value="Patatin"/>
    <property type="match status" value="1"/>
</dbReference>
<dbReference type="STRING" id="917.SAMN05216326_11147"/>
<feature type="short sequence motif" description="GXSXG" evidence="2">
    <location>
        <begin position="102"/>
        <end position="106"/>
    </location>
</feature>
<gene>
    <name evidence="4" type="ORF">SAMN05216325_101243</name>
</gene>
<feature type="active site" description="Nucleophile" evidence="2">
    <location>
        <position position="104"/>
    </location>
</feature>
<protein>
    <submittedName>
        <fullName evidence="4">Patatin-like phospholipase</fullName>
    </submittedName>
</protein>
<comment type="caution">
    <text evidence="2">Lacks conserved residue(s) required for the propagation of feature annotation.</text>
</comment>
<evidence type="ECO:0000256" key="2">
    <source>
        <dbReference type="PROSITE-ProRule" id="PRU01161"/>
    </source>
</evidence>
<dbReference type="EMBL" id="FOCP01000001">
    <property type="protein sequence ID" value="SEM72146.1"/>
    <property type="molecule type" value="Genomic_DNA"/>
</dbReference>
<dbReference type="SUPFAM" id="SSF52151">
    <property type="entry name" value="FabD/lysophospholipase-like"/>
    <property type="match status" value="1"/>
</dbReference>
<dbReference type="InterPro" id="IPR016035">
    <property type="entry name" value="Acyl_Trfase/lysoPLipase"/>
</dbReference>
<dbReference type="Gene3D" id="3.40.1090.10">
    <property type="entry name" value="Cytosolic phospholipase A2 catalytic domain"/>
    <property type="match status" value="2"/>
</dbReference>
<dbReference type="AlphaFoldDB" id="A0A1H8ANQ3"/>
<accession>A0A1H8ANQ3</accession>
<dbReference type="OrthoDB" id="8541087at2"/>
<evidence type="ECO:0000259" key="3">
    <source>
        <dbReference type="PROSITE" id="PS51635"/>
    </source>
</evidence>
<evidence type="ECO:0000256" key="1">
    <source>
        <dbReference type="ARBA" id="ARBA00023098"/>
    </source>
</evidence>
<dbReference type="GO" id="GO:0005829">
    <property type="term" value="C:cytosol"/>
    <property type="evidence" value="ECO:0007669"/>
    <property type="project" value="TreeGrafter"/>
</dbReference>
<dbReference type="PANTHER" id="PTHR10728">
    <property type="entry name" value="CYTOSOLIC PHOSPHOLIPASE A2"/>
    <property type="match status" value="1"/>
</dbReference>
<organism evidence="4 5">
    <name type="scientific">Nitrosomonas marina</name>
    <dbReference type="NCBI Taxonomy" id="917"/>
    <lineage>
        <taxon>Bacteria</taxon>
        <taxon>Pseudomonadati</taxon>
        <taxon>Pseudomonadota</taxon>
        <taxon>Betaproteobacteria</taxon>
        <taxon>Nitrosomonadales</taxon>
        <taxon>Nitrosomonadaceae</taxon>
        <taxon>Nitrosomonas</taxon>
    </lineage>
</organism>
<dbReference type="PROSITE" id="PS51257">
    <property type="entry name" value="PROKAR_LIPOPROTEIN"/>
    <property type="match status" value="1"/>
</dbReference>
<feature type="active site" description="Proton acceptor" evidence="2">
    <location>
        <position position="289"/>
    </location>
</feature>
<keyword evidence="2" id="KW-0378">Hydrolase</keyword>
<keyword evidence="1 2" id="KW-0443">Lipid metabolism</keyword>
<evidence type="ECO:0000313" key="4">
    <source>
        <dbReference type="EMBL" id="SEM72146.1"/>
    </source>
</evidence>
<dbReference type="PROSITE" id="PS51635">
    <property type="entry name" value="PNPLA"/>
    <property type="match status" value="1"/>
</dbReference>
<dbReference type="GO" id="GO:0046475">
    <property type="term" value="P:glycerophospholipid catabolic process"/>
    <property type="evidence" value="ECO:0007669"/>
    <property type="project" value="TreeGrafter"/>
</dbReference>
<keyword evidence="2" id="KW-0442">Lipid degradation</keyword>
<dbReference type="GO" id="GO:0047498">
    <property type="term" value="F:calcium-dependent phospholipase A2 activity"/>
    <property type="evidence" value="ECO:0007669"/>
    <property type="project" value="TreeGrafter"/>
</dbReference>
<name>A0A1H8ANQ3_9PROT</name>
<evidence type="ECO:0000313" key="5">
    <source>
        <dbReference type="Proteomes" id="UP000199459"/>
    </source>
</evidence>
<feature type="short sequence motif" description="DGA/G" evidence="2">
    <location>
        <begin position="289"/>
        <end position="291"/>
    </location>
</feature>
<dbReference type="GO" id="GO:0005509">
    <property type="term" value="F:calcium ion binding"/>
    <property type="evidence" value="ECO:0007669"/>
    <property type="project" value="TreeGrafter"/>
</dbReference>
<dbReference type="PANTHER" id="PTHR10728:SF40">
    <property type="entry name" value="PATATIN FAMILY PROTEIN"/>
    <property type="match status" value="1"/>
</dbReference>
<dbReference type="GO" id="GO:0005544">
    <property type="term" value="F:calcium-dependent phospholipid binding"/>
    <property type="evidence" value="ECO:0007669"/>
    <property type="project" value="TreeGrafter"/>
</dbReference>
<reference evidence="4 5" key="1">
    <citation type="submission" date="2016-10" db="EMBL/GenBank/DDBJ databases">
        <authorList>
            <person name="de Groot N.N."/>
        </authorList>
    </citation>
    <scope>NUCLEOTIDE SEQUENCE [LARGE SCALE GENOMIC DNA]</scope>
    <source>
        <strain evidence="4 5">Nm22</strain>
    </source>
</reference>
<feature type="domain" description="PNPLA" evidence="3">
    <location>
        <begin position="59"/>
        <end position="302"/>
    </location>
</feature>
<sequence>MLQRIVLILIFCLLSSGCATYILNQPLESYEPDQGYRFPAIIEDDSPDTQNSDSLFVCLAFSGGGTRAAAFAYGVLEKLHETPIQWEGKTSSLLDEVDCISGISGGSFTAAYFGLFGKRIFQDFRVRFLSRDIQGELLARALNPLNWPRLASPKFNRIDLATELYNETLFDGKTFDDLVARGKRPFIIINATDLVSGQSFEFTQNQFDFLGSDLGKLPVARAVSASSAFPFLLSPVSLKNYTPPPEFSTPEDIAKGLKNYEYNRRLWHWAIRHYEYLNKSERPYVHLMDGGLSDNIGMRAIENEYRRSGGFIRQRINSAGRKSGIKKLVFIVANARTESQDKISKSDIPPEISEVGFKTATIALDNYSFETIESMRDLINQRRQTQDTLAQCNRKILECPSVQPFPQLSREIEPIFIDLNFEAHPDPEIRKELQSLPTSFVLPEEAVNQLIRAGGELLENSADFQKLRQKLQPSVPD</sequence>
<dbReference type="InterPro" id="IPR002641">
    <property type="entry name" value="PNPLA_dom"/>
</dbReference>
<proteinExistence type="predicted"/>
<dbReference type="Proteomes" id="UP000199459">
    <property type="component" value="Unassembled WGS sequence"/>
</dbReference>